<dbReference type="InterPro" id="IPR000626">
    <property type="entry name" value="Ubiquitin-like_dom"/>
</dbReference>
<accession>A0A9W8C8D2</accession>
<dbReference type="PROSITE" id="PS50053">
    <property type="entry name" value="UBIQUITIN_2"/>
    <property type="match status" value="1"/>
</dbReference>
<dbReference type="AlphaFoldDB" id="A0A9W8C8D2"/>
<protein>
    <recommendedName>
        <fullName evidence="1">Ubiquitin-like domain-containing protein</fullName>
    </recommendedName>
</protein>
<reference evidence="2" key="1">
    <citation type="submission" date="2021-02" db="EMBL/GenBank/DDBJ databases">
        <title>Comparative genomics reveals that relaxation of natural selection precedes convergent phenotypic evolution of cavefish.</title>
        <authorList>
            <person name="Peng Z."/>
        </authorList>
    </citation>
    <scope>NUCLEOTIDE SEQUENCE</scope>
    <source>
        <tissue evidence="2">Muscle</tissue>
    </source>
</reference>
<sequence length="136" mass="14909">MSVDVLAHVPYGHCRPRQCVKGDPQHFQPIPLHPAYGNTTHSVLTVHEPIVLDSPTSGPVRVKIFNASDGTSISFEMNSTDTTGKLKQELLKKKPDFGGNFGLVYNGKPVEAHQTLDELQVKHGATFITYQRCKGG</sequence>
<organism evidence="2 3">
    <name type="scientific">Triplophysa rosa</name>
    <name type="common">Cave loach</name>
    <dbReference type="NCBI Taxonomy" id="992332"/>
    <lineage>
        <taxon>Eukaryota</taxon>
        <taxon>Metazoa</taxon>
        <taxon>Chordata</taxon>
        <taxon>Craniata</taxon>
        <taxon>Vertebrata</taxon>
        <taxon>Euteleostomi</taxon>
        <taxon>Actinopterygii</taxon>
        <taxon>Neopterygii</taxon>
        <taxon>Teleostei</taxon>
        <taxon>Ostariophysi</taxon>
        <taxon>Cypriniformes</taxon>
        <taxon>Nemacheilidae</taxon>
        <taxon>Triplophysa</taxon>
    </lineage>
</organism>
<keyword evidence="3" id="KW-1185">Reference proteome</keyword>
<dbReference type="InterPro" id="IPR029071">
    <property type="entry name" value="Ubiquitin-like_domsf"/>
</dbReference>
<evidence type="ECO:0000259" key="1">
    <source>
        <dbReference type="PROSITE" id="PS50053"/>
    </source>
</evidence>
<evidence type="ECO:0000313" key="2">
    <source>
        <dbReference type="EMBL" id="KAI7810730.1"/>
    </source>
</evidence>
<feature type="domain" description="Ubiquitin-like" evidence="1">
    <location>
        <begin position="60"/>
        <end position="136"/>
    </location>
</feature>
<dbReference type="SMART" id="SM00213">
    <property type="entry name" value="UBQ"/>
    <property type="match status" value="1"/>
</dbReference>
<evidence type="ECO:0000313" key="3">
    <source>
        <dbReference type="Proteomes" id="UP001059041"/>
    </source>
</evidence>
<gene>
    <name evidence="2" type="ORF">IRJ41_005911</name>
</gene>
<proteinExistence type="predicted"/>
<dbReference type="EMBL" id="JAFHDT010000004">
    <property type="protein sequence ID" value="KAI7810730.1"/>
    <property type="molecule type" value="Genomic_DNA"/>
</dbReference>
<name>A0A9W8C8D2_TRIRA</name>
<dbReference type="Pfam" id="PF00240">
    <property type="entry name" value="ubiquitin"/>
    <property type="match status" value="1"/>
</dbReference>
<dbReference type="SUPFAM" id="SSF54236">
    <property type="entry name" value="Ubiquitin-like"/>
    <property type="match status" value="1"/>
</dbReference>
<comment type="caution">
    <text evidence="2">The sequence shown here is derived from an EMBL/GenBank/DDBJ whole genome shotgun (WGS) entry which is preliminary data.</text>
</comment>
<dbReference type="Proteomes" id="UP001059041">
    <property type="component" value="Linkage Group LG4"/>
</dbReference>
<dbReference type="Gene3D" id="3.10.20.90">
    <property type="entry name" value="Phosphatidylinositol 3-kinase Catalytic Subunit, Chain A, domain 1"/>
    <property type="match status" value="1"/>
</dbReference>